<organism evidence="1 2">
    <name type="scientific">Marchantia polymorpha</name>
    <name type="common">Common liverwort</name>
    <name type="synonym">Marchantia aquatica</name>
    <dbReference type="NCBI Taxonomy" id="3197"/>
    <lineage>
        <taxon>Eukaryota</taxon>
        <taxon>Viridiplantae</taxon>
        <taxon>Streptophyta</taxon>
        <taxon>Embryophyta</taxon>
        <taxon>Marchantiophyta</taxon>
        <taxon>Marchantiopsida</taxon>
        <taxon>Marchantiidae</taxon>
        <taxon>Marchantiales</taxon>
        <taxon>Marchantiaceae</taxon>
        <taxon>Marchantia</taxon>
    </lineage>
</organism>
<keyword evidence="2" id="KW-1185">Reference proteome</keyword>
<dbReference type="Gramene" id="Mp3g06180.1">
    <property type="protein sequence ID" value="Mp3g06180.1.cds"/>
    <property type="gene ID" value="Mp3g06180"/>
</dbReference>
<evidence type="ECO:0000313" key="2">
    <source>
        <dbReference type="Proteomes" id="UP000244005"/>
    </source>
</evidence>
<dbReference type="AlphaFoldDB" id="A0A2R6XPK5"/>
<evidence type="ECO:0000313" key="1">
    <source>
        <dbReference type="EMBL" id="PTQ48050.1"/>
    </source>
</evidence>
<sequence length="186" mass="20903">MRPSAERRRTERCARDEDEERVEYVEHEYDRALNTLDHEPQESFDAKTILLSAELGYGDLVRVERQMRRAGAVHSSWESADSLPEVIRLRAAGSRQQAKAEAAAGAGRASGGVNAGRWSSVLLFRVCLSLPLKTKSALAEVQMTVEKTLRLLLLPLVSSLNKKTILENITSYQAVRLHHRLRGFHV</sequence>
<protein>
    <submittedName>
        <fullName evidence="1">Uncharacterized protein</fullName>
    </submittedName>
</protein>
<dbReference type="Proteomes" id="UP000244005">
    <property type="component" value="Unassembled WGS sequence"/>
</dbReference>
<name>A0A2R6XPK5_MARPO</name>
<reference evidence="2" key="1">
    <citation type="journal article" date="2017" name="Cell">
        <title>Insights into land plant evolution garnered from the Marchantia polymorpha genome.</title>
        <authorList>
            <person name="Bowman J.L."/>
            <person name="Kohchi T."/>
            <person name="Yamato K.T."/>
            <person name="Jenkins J."/>
            <person name="Shu S."/>
            <person name="Ishizaki K."/>
            <person name="Yamaoka S."/>
            <person name="Nishihama R."/>
            <person name="Nakamura Y."/>
            <person name="Berger F."/>
            <person name="Adam C."/>
            <person name="Aki S.S."/>
            <person name="Althoff F."/>
            <person name="Araki T."/>
            <person name="Arteaga-Vazquez M.A."/>
            <person name="Balasubrmanian S."/>
            <person name="Barry K."/>
            <person name="Bauer D."/>
            <person name="Boehm C.R."/>
            <person name="Briginshaw L."/>
            <person name="Caballero-Perez J."/>
            <person name="Catarino B."/>
            <person name="Chen F."/>
            <person name="Chiyoda S."/>
            <person name="Chovatia M."/>
            <person name="Davies K.M."/>
            <person name="Delmans M."/>
            <person name="Demura T."/>
            <person name="Dierschke T."/>
            <person name="Dolan L."/>
            <person name="Dorantes-Acosta A.E."/>
            <person name="Eklund D.M."/>
            <person name="Florent S.N."/>
            <person name="Flores-Sandoval E."/>
            <person name="Fujiyama A."/>
            <person name="Fukuzawa H."/>
            <person name="Galik B."/>
            <person name="Grimanelli D."/>
            <person name="Grimwood J."/>
            <person name="Grossniklaus U."/>
            <person name="Hamada T."/>
            <person name="Haseloff J."/>
            <person name="Hetherington A.J."/>
            <person name="Higo A."/>
            <person name="Hirakawa Y."/>
            <person name="Hundley H.N."/>
            <person name="Ikeda Y."/>
            <person name="Inoue K."/>
            <person name="Inoue S.I."/>
            <person name="Ishida S."/>
            <person name="Jia Q."/>
            <person name="Kakita M."/>
            <person name="Kanazawa T."/>
            <person name="Kawai Y."/>
            <person name="Kawashima T."/>
            <person name="Kennedy M."/>
            <person name="Kinose K."/>
            <person name="Kinoshita T."/>
            <person name="Kohara Y."/>
            <person name="Koide E."/>
            <person name="Komatsu K."/>
            <person name="Kopischke S."/>
            <person name="Kubo M."/>
            <person name="Kyozuka J."/>
            <person name="Lagercrantz U."/>
            <person name="Lin S.S."/>
            <person name="Lindquist E."/>
            <person name="Lipzen A.M."/>
            <person name="Lu C.W."/>
            <person name="De Luna E."/>
            <person name="Martienssen R.A."/>
            <person name="Minamino N."/>
            <person name="Mizutani M."/>
            <person name="Mizutani M."/>
            <person name="Mochizuki N."/>
            <person name="Monte I."/>
            <person name="Mosher R."/>
            <person name="Nagasaki H."/>
            <person name="Nakagami H."/>
            <person name="Naramoto S."/>
            <person name="Nishitani K."/>
            <person name="Ohtani M."/>
            <person name="Okamoto T."/>
            <person name="Okumura M."/>
            <person name="Phillips J."/>
            <person name="Pollak B."/>
            <person name="Reinders A."/>
            <person name="Rovekamp M."/>
            <person name="Sano R."/>
            <person name="Sawa S."/>
            <person name="Schmid M.W."/>
            <person name="Shirakawa M."/>
            <person name="Solano R."/>
            <person name="Spunde A."/>
            <person name="Suetsugu N."/>
            <person name="Sugano S."/>
            <person name="Sugiyama A."/>
            <person name="Sun R."/>
            <person name="Suzuki Y."/>
            <person name="Takenaka M."/>
            <person name="Takezawa D."/>
            <person name="Tomogane H."/>
            <person name="Tsuzuki M."/>
            <person name="Ueda T."/>
            <person name="Umeda M."/>
            <person name="Ward J.M."/>
            <person name="Watanabe Y."/>
            <person name="Yazaki K."/>
            <person name="Yokoyama R."/>
            <person name="Yoshitake Y."/>
            <person name="Yotsui I."/>
            <person name="Zachgo S."/>
            <person name="Schmutz J."/>
        </authorList>
    </citation>
    <scope>NUCLEOTIDE SEQUENCE [LARGE SCALE GENOMIC DNA]</scope>
    <source>
        <strain evidence="2">Tak-1</strain>
    </source>
</reference>
<accession>A0A2R6XPK5</accession>
<gene>
    <name evidence="1" type="ORF">MARPO_0006s0088</name>
</gene>
<dbReference type="EMBL" id="KZ772678">
    <property type="protein sequence ID" value="PTQ48050.1"/>
    <property type="molecule type" value="Genomic_DNA"/>
</dbReference>
<proteinExistence type="predicted"/>